<keyword evidence="2" id="KW-1185">Reference proteome</keyword>
<name>A0AAV8WFW2_9CUCU</name>
<sequence>MLSLTSNTSRQICLIESGDAEIKSRHTPYKSRAFISQPVDLQNAQHIFDTSAPVHINNDNFSIPHSERLCARELGIIIMLYEITSAYCFSKELVDT</sequence>
<dbReference type="Proteomes" id="UP001159042">
    <property type="component" value="Unassembled WGS sequence"/>
</dbReference>
<comment type="caution">
    <text evidence="1">The sequence shown here is derived from an EMBL/GenBank/DDBJ whole genome shotgun (WGS) entry which is preliminary data.</text>
</comment>
<dbReference type="EMBL" id="JANEYG010000002">
    <property type="protein sequence ID" value="KAJ8925035.1"/>
    <property type="molecule type" value="Genomic_DNA"/>
</dbReference>
<dbReference type="AlphaFoldDB" id="A0AAV8WFW2"/>
<evidence type="ECO:0000313" key="2">
    <source>
        <dbReference type="Proteomes" id="UP001159042"/>
    </source>
</evidence>
<protein>
    <submittedName>
        <fullName evidence="1">Uncharacterized protein</fullName>
    </submittedName>
</protein>
<proteinExistence type="predicted"/>
<reference evidence="1 2" key="1">
    <citation type="journal article" date="2023" name="Insect Mol. Biol.">
        <title>Genome sequencing provides insights into the evolution of gene families encoding plant cell wall-degrading enzymes in longhorned beetles.</title>
        <authorList>
            <person name="Shin N.R."/>
            <person name="Okamura Y."/>
            <person name="Kirsch R."/>
            <person name="Pauchet Y."/>
        </authorList>
    </citation>
    <scope>NUCLEOTIDE SEQUENCE [LARGE SCALE GENOMIC DNA]</scope>
    <source>
        <strain evidence="1">EAD_L_NR</strain>
    </source>
</reference>
<organism evidence="1 2">
    <name type="scientific">Exocentrus adspersus</name>
    <dbReference type="NCBI Taxonomy" id="1586481"/>
    <lineage>
        <taxon>Eukaryota</taxon>
        <taxon>Metazoa</taxon>
        <taxon>Ecdysozoa</taxon>
        <taxon>Arthropoda</taxon>
        <taxon>Hexapoda</taxon>
        <taxon>Insecta</taxon>
        <taxon>Pterygota</taxon>
        <taxon>Neoptera</taxon>
        <taxon>Endopterygota</taxon>
        <taxon>Coleoptera</taxon>
        <taxon>Polyphaga</taxon>
        <taxon>Cucujiformia</taxon>
        <taxon>Chrysomeloidea</taxon>
        <taxon>Cerambycidae</taxon>
        <taxon>Lamiinae</taxon>
        <taxon>Acanthocinini</taxon>
        <taxon>Exocentrus</taxon>
    </lineage>
</organism>
<accession>A0AAV8WFW2</accession>
<gene>
    <name evidence="1" type="ORF">NQ315_001206</name>
</gene>
<evidence type="ECO:0000313" key="1">
    <source>
        <dbReference type="EMBL" id="KAJ8925035.1"/>
    </source>
</evidence>